<dbReference type="AlphaFoldDB" id="A0A1R4GK90"/>
<dbReference type="Proteomes" id="UP000195913">
    <property type="component" value="Unassembled WGS sequence"/>
</dbReference>
<reference evidence="3 4" key="1">
    <citation type="submission" date="2017-02" db="EMBL/GenBank/DDBJ databases">
        <authorList>
            <person name="Peterson S.W."/>
        </authorList>
    </citation>
    <scope>NUCLEOTIDE SEQUENCE [LARGE SCALE GENOMIC DNA]</scope>
    <source>
        <strain evidence="3 4">B Ar 00.02</strain>
    </source>
</reference>
<keyword evidence="2" id="KW-0472">Membrane</keyword>
<feature type="region of interest" description="Disordered" evidence="1">
    <location>
        <begin position="241"/>
        <end position="318"/>
    </location>
</feature>
<feature type="region of interest" description="Disordered" evidence="1">
    <location>
        <begin position="41"/>
        <end position="89"/>
    </location>
</feature>
<proteinExistence type="predicted"/>
<evidence type="ECO:0000313" key="4">
    <source>
        <dbReference type="Proteomes" id="UP000195913"/>
    </source>
</evidence>
<feature type="transmembrane region" description="Helical" evidence="2">
    <location>
        <begin position="6"/>
        <end position="22"/>
    </location>
</feature>
<evidence type="ECO:0000256" key="1">
    <source>
        <dbReference type="SAM" id="MobiDB-lite"/>
    </source>
</evidence>
<accession>A0A1R4GK90</accession>
<keyword evidence="4" id="KW-1185">Reference proteome</keyword>
<dbReference type="EMBL" id="FUHW01000038">
    <property type="protein sequence ID" value="SJM68342.1"/>
    <property type="molecule type" value="Genomic_DNA"/>
</dbReference>
<feature type="compositionally biased region" description="Basic and acidic residues" evidence="1">
    <location>
        <begin position="279"/>
        <end position="297"/>
    </location>
</feature>
<keyword evidence="2" id="KW-0812">Transmembrane</keyword>
<protein>
    <submittedName>
        <fullName evidence="3">Uncharacterized protein</fullName>
    </submittedName>
</protein>
<evidence type="ECO:0000256" key="2">
    <source>
        <dbReference type="SAM" id="Phobius"/>
    </source>
</evidence>
<evidence type="ECO:0000313" key="3">
    <source>
        <dbReference type="EMBL" id="SJM68342.1"/>
    </source>
</evidence>
<keyword evidence="2" id="KW-1133">Transmembrane helix</keyword>
<name>A0A1R4GK90_9MICC</name>
<feature type="transmembrane region" description="Helical" evidence="2">
    <location>
        <begin position="106"/>
        <end position="128"/>
    </location>
</feature>
<feature type="transmembrane region" description="Helical" evidence="2">
    <location>
        <begin position="134"/>
        <end position="155"/>
    </location>
</feature>
<gene>
    <name evidence="3" type="ORF">FM101_10960</name>
</gene>
<organism evidence="3 4">
    <name type="scientific">Arthrobacter rhombi</name>
    <dbReference type="NCBI Taxonomy" id="71253"/>
    <lineage>
        <taxon>Bacteria</taxon>
        <taxon>Bacillati</taxon>
        <taxon>Actinomycetota</taxon>
        <taxon>Actinomycetes</taxon>
        <taxon>Micrococcales</taxon>
        <taxon>Micrococcaceae</taxon>
        <taxon>Arthrobacter</taxon>
    </lineage>
</organism>
<sequence>MVLAAMIAVLLAFIVPSLIRRGRRTGEPALVLASTLDEAFTSAPGQAEETVERVGPDPADLQPAPAPKNTRTHDTERPRRNTMATPARTRSAAPTTAVFRIRYGRLAIALTGVLAALALVVGGLLAPFGILSGFVPLVGLIVLVGSFMGLRALAVRDRRRKVLARMDAIFHEAMDTQPAEPVIRRQATKVFDAREQETAAAQAPEANGSVRHHAPLAAATAPATWEPVAVPKPTYVGAAKAERPAPEPLPAGEEKKPQKATSILAQTRIAEQEAQLAEQAERAERGEEVRAVPEAPRHRPTAQSSGMNLDAVLQRRRA</sequence>